<keyword evidence="3" id="KW-1185">Reference proteome</keyword>
<name>A0AAE0N812_9PEZI</name>
<dbReference type="Proteomes" id="UP001287356">
    <property type="component" value="Unassembled WGS sequence"/>
</dbReference>
<gene>
    <name evidence="2" type="ORF">B0T24DRAFT_679524</name>
</gene>
<reference evidence="2" key="2">
    <citation type="submission" date="2023-06" db="EMBL/GenBank/DDBJ databases">
        <authorList>
            <consortium name="Lawrence Berkeley National Laboratory"/>
            <person name="Haridas S."/>
            <person name="Hensen N."/>
            <person name="Bonometti L."/>
            <person name="Westerberg I."/>
            <person name="Brannstrom I.O."/>
            <person name="Guillou S."/>
            <person name="Cros-Aarteil S."/>
            <person name="Calhoun S."/>
            <person name="Kuo A."/>
            <person name="Mondo S."/>
            <person name="Pangilinan J."/>
            <person name="Riley R."/>
            <person name="Labutti K."/>
            <person name="Andreopoulos B."/>
            <person name="Lipzen A."/>
            <person name="Chen C."/>
            <person name="Yanf M."/>
            <person name="Daum C."/>
            <person name="Ng V."/>
            <person name="Clum A."/>
            <person name="Steindorff A."/>
            <person name="Ohm R."/>
            <person name="Martin F."/>
            <person name="Silar P."/>
            <person name="Natvig D."/>
            <person name="Lalanne C."/>
            <person name="Gautier V."/>
            <person name="Ament-Velasquez S.L."/>
            <person name="Kruys A."/>
            <person name="Hutchinson M.I."/>
            <person name="Powell A.J."/>
            <person name="Barry K."/>
            <person name="Miller A.N."/>
            <person name="Grigoriev I.V."/>
            <person name="Debuchy R."/>
            <person name="Gladieux P."/>
            <person name="Thoren M.H."/>
            <person name="Johannesson H."/>
        </authorList>
    </citation>
    <scope>NUCLEOTIDE SEQUENCE</scope>
    <source>
        <strain evidence="2">CBS 958.72</strain>
    </source>
</reference>
<organism evidence="2 3">
    <name type="scientific">Lasiosphaeria ovina</name>
    <dbReference type="NCBI Taxonomy" id="92902"/>
    <lineage>
        <taxon>Eukaryota</taxon>
        <taxon>Fungi</taxon>
        <taxon>Dikarya</taxon>
        <taxon>Ascomycota</taxon>
        <taxon>Pezizomycotina</taxon>
        <taxon>Sordariomycetes</taxon>
        <taxon>Sordariomycetidae</taxon>
        <taxon>Sordariales</taxon>
        <taxon>Lasiosphaeriaceae</taxon>
        <taxon>Lasiosphaeria</taxon>
    </lineage>
</organism>
<evidence type="ECO:0000313" key="3">
    <source>
        <dbReference type="Proteomes" id="UP001287356"/>
    </source>
</evidence>
<feature type="compositionally biased region" description="Low complexity" evidence="1">
    <location>
        <begin position="196"/>
        <end position="211"/>
    </location>
</feature>
<accession>A0AAE0N812</accession>
<dbReference type="EMBL" id="JAULSN010000004">
    <property type="protein sequence ID" value="KAK3374156.1"/>
    <property type="molecule type" value="Genomic_DNA"/>
</dbReference>
<feature type="region of interest" description="Disordered" evidence="1">
    <location>
        <begin position="190"/>
        <end position="211"/>
    </location>
</feature>
<evidence type="ECO:0000313" key="2">
    <source>
        <dbReference type="EMBL" id="KAK3374156.1"/>
    </source>
</evidence>
<comment type="caution">
    <text evidence="2">The sequence shown here is derived from an EMBL/GenBank/DDBJ whole genome shotgun (WGS) entry which is preliminary data.</text>
</comment>
<reference evidence="2" key="1">
    <citation type="journal article" date="2023" name="Mol. Phylogenet. Evol.">
        <title>Genome-scale phylogeny and comparative genomics of the fungal order Sordariales.</title>
        <authorList>
            <person name="Hensen N."/>
            <person name="Bonometti L."/>
            <person name="Westerberg I."/>
            <person name="Brannstrom I.O."/>
            <person name="Guillou S."/>
            <person name="Cros-Aarteil S."/>
            <person name="Calhoun S."/>
            <person name="Haridas S."/>
            <person name="Kuo A."/>
            <person name="Mondo S."/>
            <person name="Pangilinan J."/>
            <person name="Riley R."/>
            <person name="LaButti K."/>
            <person name="Andreopoulos B."/>
            <person name="Lipzen A."/>
            <person name="Chen C."/>
            <person name="Yan M."/>
            <person name="Daum C."/>
            <person name="Ng V."/>
            <person name="Clum A."/>
            <person name="Steindorff A."/>
            <person name="Ohm R.A."/>
            <person name="Martin F."/>
            <person name="Silar P."/>
            <person name="Natvig D.O."/>
            <person name="Lalanne C."/>
            <person name="Gautier V."/>
            <person name="Ament-Velasquez S.L."/>
            <person name="Kruys A."/>
            <person name="Hutchinson M.I."/>
            <person name="Powell A.J."/>
            <person name="Barry K."/>
            <person name="Miller A.N."/>
            <person name="Grigoriev I.V."/>
            <person name="Debuchy R."/>
            <person name="Gladieux P."/>
            <person name="Hiltunen Thoren M."/>
            <person name="Johannesson H."/>
        </authorList>
    </citation>
    <scope>NUCLEOTIDE SEQUENCE</scope>
    <source>
        <strain evidence="2">CBS 958.72</strain>
    </source>
</reference>
<dbReference type="AlphaFoldDB" id="A0AAE0N812"/>
<evidence type="ECO:0000256" key="1">
    <source>
        <dbReference type="SAM" id="MobiDB-lite"/>
    </source>
</evidence>
<feature type="region of interest" description="Disordered" evidence="1">
    <location>
        <begin position="1"/>
        <end position="82"/>
    </location>
</feature>
<proteinExistence type="predicted"/>
<protein>
    <submittedName>
        <fullName evidence="2">Uncharacterized protein</fullName>
    </submittedName>
</protein>
<sequence length="262" mass="27819">MNSQVQHETPAGSPPASTRRERRSGGRGSNSGRNRNRNRNRNRGDHHNNNNNQSFYRANDLRQRGRGVGVGSASSSWRPASILLPGRPTTNITTTTTPTAAAVYLSERMRAYLRSGDDAMVGHLAVHPRAVADIYSRQRLITLQLAVHRAWAACQRLKHPLLNSSNSSGAVAGVYGAGGAEAVVQYTGTGTGTSTGTGERNDNNDNAQDGAAAFEAGGDCVMHDISDVGAQFYDADDDDTAAATGRDPAVEDMRAALAALEM</sequence>